<accession>A0ACC0NWD7</accession>
<name>A0ACC0NWD7_RHOML</name>
<evidence type="ECO:0000313" key="1">
    <source>
        <dbReference type="EMBL" id="KAI8557094.1"/>
    </source>
</evidence>
<protein>
    <submittedName>
        <fullName evidence="1">Uncharacterized protein</fullName>
    </submittedName>
</protein>
<organism evidence="1 2">
    <name type="scientific">Rhododendron molle</name>
    <name type="common">Chinese azalea</name>
    <name type="synonym">Azalea mollis</name>
    <dbReference type="NCBI Taxonomy" id="49168"/>
    <lineage>
        <taxon>Eukaryota</taxon>
        <taxon>Viridiplantae</taxon>
        <taxon>Streptophyta</taxon>
        <taxon>Embryophyta</taxon>
        <taxon>Tracheophyta</taxon>
        <taxon>Spermatophyta</taxon>
        <taxon>Magnoliopsida</taxon>
        <taxon>eudicotyledons</taxon>
        <taxon>Gunneridae</taxon>
        <taxon>Pentapetalae</taxon>
        <taxon>asterids</taxon>
        <taxon>Ericales</taxon>
        <taxon>Ericaceae</taxon>
        <taxon>Ericoideae</taxon>
        <taxon>Rhodoreae</taxon>
        <taxon>Rhododendron</taxon>
    </lineage>
</organism>
<dbReference type="Proteomes" id="UP001062846">
    <property type="component" value="Chromosome 5"/>
</dbReference>
<comment type="caution">
    <text evidence="1">The sequence shown here is derived from an EMBL/GenBank/DDBJ whole genome shotgun (WGS) entry which is preliminary data.</text>
</comment>
<dbReference type="EMBL" id="CM046392">
    <property type="protein sequence ID" value="KAI8557094.1"/>
    <property type="molecule type" value="Genomic_DNA"/>
</dbReference>
<proteinExistence type="predicted"/>
<keyword evidence="2" id="KW-1185">Reference proteome</keyword>
<gene>
    <name evidence="1" type="ORF">RHMOL_Rhmol05G0308000</name>
</gene>
<evidence type="ECO:0000313" key="2">
    <source>
        <dbReference type="Proteomes" id="UP001062846"/>
    </source>
</evidence>
<sequence>MRIPLLSWLFLIPFFTISVSSQCLNEQKSLLLQLKNTLSFNPENSTILTNWTQTLDCCQWKGVTCDQNGCVTGLDLSSESISSGIDHSSALFSLSSLETLNLTYNSLNSSPIPSSIGDLTNLRHLNLSNSGFSGQIPTGLSLLTRLVTLDLSTQNYLGNHSLKIEKPNLSTLFGNHGGVVELYLDGVNISANGYEWVQAISSSMPNLRVLSLSNCHLSGPISDGIDNSSTLFSLRYLETLNLAYNRLNSSLIPSNIGDLTNLRYLNLSNSGFSGQVPIGLSLLTRLVTLDLSTLYFPGTRSLQIENTNLSTLIGSLSGVKELHLDGVNISANGYEWGRAISSSMRYLSKLSLSNCYLSGPIDPSLLNLQFLSEINLSKNNLSSTVPYFFADLPNLKVLRLSSSNLYGAFPENILQQKLVLSNNKLGGQISGFLPNGSLSKLDTLDLSSNILEGLIPSYFFDFLRLKVLSLSFNKFSGTIDLTTIQRLQNLTRLELSYNNLSVHASVNISSLSSFPQLNVLSLASCNLQKFPELMNQSRITHLDLSDNQIPGIIPNWIWRVGNRSLAYNSLGHLNLSCNLLVGLQSKYTMPSLGVLDLHSNKLSGDIPLPPETAIYVDYSSNNFNTSIPGEIGRGISFANFFSLANNALTGPIPPRSICNGSYLQVLDLSNNMLNGTIPRCLIENCTETLGVLNLGNNSLSGNLSGTFPQGCVLKTLDLNRNHLEGHVPESLSNCPMLEVLNLGGNNMNGNFTCFLKNSSNLRVLVLRSNGFQGDIRCAGLNNSTWPKLQIIDLASNNFSGDLPPKCFLHWNGMMIDRSYSHLRYEFLKLNNFYYQDKVTVTLKGLEIELVKILTLFTAS</sequence>
<reference evidence="1" key="1">
    <citation type="submission" date="2022-02" db="EMBL/GenBank/DDBJ databases">
        <title>Plant Genome Project.</title>
        <authorList>
            <person name="Zhang R.-G."/>
        </authorList>
    </citation>
    <scope>NUCLEOTIDE SEQUENCE</scope>
    <source>
        <strain evidence="1">AT1</strain>
    </source>
</reference>